<feature type="repeat" description="WD" evidence="1">
    <location>
        <begin position="464"/>
        <end position="505"/>
    </location>
</feature>
<dbReference type="PROSITE" id="PS50294">
    <property type="entry name" value="WD_REPEATS_REGION"/>
    <property type="match status" value="1"/>
</dbReference>
<gene>
    <name evidence="3" type="ORF">SteCoe_842</name>
</gene>
<feature type="coiled-coil region" evidence="2">
    <location>
        <begin position="763"/>
        <end position="851"/>
    </location>
</feature>
<dbReference type="Proteomes" id="UP000187209">
    <property type="component" value="Unassembled WGS sequence"/>
</dbReference>
<dbReference type="InterPro" id="IPR001680">
    <property type="entry name" value="WD40_rpt"/>
</dbReference>
<feature type="coiled-coil region" evidence="2">
    <location>
        <begin position="881"/>
        <end position="1024"/>
    </location>
</feature>
<evidence type="ECO:0000313" key="3">
    <source>
        <dbReference type="EMBL" id="OMJ95763.1"/>
    </source>
</evidence>
<feature type="coiled-coil region" evidence="2">
    <location>
        <begin position="669"/>
        <end position="725"/>
    </location>
</feature>
<comment type="caution">
    <text evidence="3">The sequence shown here is derived from an EMBL/GenBank/DDBJ whole genome shotgun (WGS) entry which is preliminary data.</text>
</comment>
<dbReference type="InterPro" id="IPR052993">
    <property type="entry name" value="CFA-57"/>
</dbReference>
<keyword evidence="1" id="KW-0853">WD repeat</keyword>
<dbReference type="PANTHER" id="PTHR32215">
    <property type="entry name" value="CILIA- AND FLAGELLA-ASSOCIATED PROTEIN 57"/>
    <property type="match status" value="1"/>
</dbReference>
<dbReference type="InterPro" id="IPR015943">
    <property type="entry name" value="WD40/YVTN_repeat-like_dom_sf"/>
</dbReference>
<keyword evidence="2" id="KW-0175">Coiled coil</keyword>
<dbReference type="Pfam" id="PF00400">
    <property type="entry name" value="WD40"/>
    <property type="match status" value="2"/>
</dbReference>
<feature type="repeat" description="WD" evidence="1">
    <location>
        <begin position="342"/>
        <end position="373"/>
    </location>
</feature>
<reference evidence="3 4" key="1">
    <citation type="submission" date="2016-11" db="EMBL/GenBank/DDBJ databases">
        <title>The macronuclear genome of Stentor coeruleus: a giant cell with tiny introns.</title>
        <authorList>
            <person name="Slabodnick M."/>
            <person name="Ruby J.G."/>
            <person name="Reiff S.B."/>
            <person name="Swart E.C."/>
            <person name="Gosai S."/>
            <person name="Prabakaran S."/>
            <person name="Witkowska E."/>
            <person name="Larue G.E."/>
            <person name="Fisher S."/>
            <person name="Freeman R.M."/>
            <person name="Gunawardena J."/>
            <person name="Chu W."/>
            <person name="Stover N.A."/>
            <person name="Gregory B.D."/>
            <person name="Nowacki M."/>
            <person name="Derisi J."/>
            <person name="Roy S.W."/>
            <person name="Marshall W.F."/>
            <person name="Sood P."/>
        </authorList>
    </citation>
    <scope>NUCLEOTIDE SEQUENCE [LARGE SCALE GENOMIC DNA]</scope>
    <source>
        <strain evidence="3">WM001</strain>
    </source>
</reference>
<proteinExistence type="predicted"/>
<feature type="coiled-coil region" evidence="2">
    <location>
        <begin position="1083"/>
        <end position="1181"/>
    </location>
</feature>
<name>A0A1R2D3E0_9CILI</name>
<dbReference type="InterPro" id="IPR036322">
    <property type="entry name" value="WD40_repeat_dom_sf"/>
</dbReference>
<evidence type="ECO:0000256" key="1">
    <source>
        <dbReference type="PROSITE-ProRule" id="PRU00221"/>
    </source>
</evidence>
<protein>
    <submittedName>
        <fullName evidence="3">Uncharacterized protein</fullName>
    </submittedName>
</protein>
<evidence type="ECO:0000313" key="4">
    <source>
        <dbReference type="Proteomes" id="UP000187209"/>
    </source>
</evidence>
<dbReference type="AlphaFoldDB" id="A0A1R2D3E0"/>
<dbReference type="SMART" id="SM00320">
    <property type="entry name" value="WD40"/>
    <property type="match status" value="5"/>
</dbReference>
<dbReference type="SUPFAM" id="SSF50978">
    <property type="entry name" value="WD40 repeat-like"/>
    <property type="match status" value="2"/>
</dbReference>
<dbReference type="PANTHER" id="PTHR32215:SF0">
    <property type="entry name" value="CILIA- AND FLAGELLA-ASSOCIATED PROTEIN 57"/>
    <property type="match status" value="1"/>
</dbReference>
<sequence>MDPPTSSSISIQTKHIFGCKNDIANAVYHIDEHRVIYAAGHNIVIYNIEDRQMQFLPGIEGSLGITSVTLCPKHRFLAVAERAERGVICVYDMAKQRKKRVLVTSDCLSQEYISMSFAPKQEKKFLISLGGHPDWTLIYWQWDRQRVLHSTKVSSGSPVYQISFNILDYMNGIIATGNNVFFWYKPIDGLKVQSQGIAKKEPHVSNNYLCHSWLYDGKLVVGTDSGEILLCDQNCEYRGYFNSGMESWSVLCILPYSNGFLVGGEEARVVMFERNTDDLRMHYARSQKSISVTNQPTAKIKGMSISPNSEDSLILVLDNSQIYNLPFTSEQDEAKPLSDLFHSNAITGLDVCIRKPLVVTCGIDNSVRIWNYEKNVLEVIEFFTEEPYSVAFHPSGFHIVVGFADKLRMMNVFASTIKHYKEIHIKGCKEIKFCNGGHMFAAANGHEVQVFNFYTGENPPNMKFRKHIAKVTSLHWNEDDSLLYSAGSDGAVYEWRINVRPEMQREDPDFSASKDSNSFECIAVSPNIENRSYYLTGKSNDIKEIVNSLVKNTEKNETEVKQSVRSLETSITVKQISITHNGKFLVAGVAEAEKPGALRIYKFSPFSGEYEEIQAHSLPIVRIRITFDDSYIFSAGQDGALIIYEIKDKDNRSLKKEKEGYGLPFAEEILITKAEIEELNHEITNLQTAARELETNNKMHYDMELQEKQRQIEELKQQIFQGAQQEKHRYDQLFKSKRDMEQSYEERLISIKHQFTQEKEELNKNFAIKLRKEEERYEELKKEREYKAKEAAERIERLKSDHTRVMAEREEKHRKQYEEVRMEIELLAKENEDQQKEFELRRQKLEEINERQLFELREQNIKEIQGIKADCDTADAELSLARKVEEKLKDDKNKKAEEVKQMDDDLEGQREKIKHQNNDLKSNEKEITVRKNTIKEKEKRIFELKKKKQELEKFRFVLDYKIRELKRDIGPREDEIIRLKEQTSEMEKELKHLENVNEKLGILVDNLRLRQDGMQEEIKKQSEKLNENSSKIQALKDGIYDCVQYIQEEKKLKEAILKLYEKFVRNEIQAKVSTTENQYVRQCEHLERTISGLRKKLKKVNKVHQQDTSRIMSNNVDLISEINGLKKELKYLEYLEKEVKKMEMNKSDKKTVVEDVMKKEIEKNKEEITMLRRRLNELETGVPQSFHQEDVLVS</sequence>
<keyword evidence="4" id="KW-1185">Reference proteome</keyword>
<accession>A0A1R2D3E0</accession>
<evidence type="ECO:0000256" key="2">
    <source>
        <dbReference type="SAM" id="Coils"/>
    </source>
</evidence>
<organism evidence="3 4">
    <name type="scientific">Stentor coeruleus</name>
    <dbReference type="NCBI Taxonomy" id="5963"/>
    <lineage>
        <taxon>Eukaryota</taxon>
        <taxon>Sar</taxon>
        <taxon>Alveolata</taxon>
        <taxon>Ciliophora</taxon>
        <taxon>Postciliodesmatophora</taxon>
        <taxon>Heterotrichea</taxon>
        <taxon>Heterotrichida</taxon>
        <taxon>Stentoridae</taxon>
        <taxon>Stentor</taxon>
    </lineage>
</organism>
<dbReference type="PROSITE" id="PS50082">
    <property type="entry name" value="WD_REPEATS_2"/>
    <property type="match status" value="2"/>
</dbReference>
<dbReference type="OrthoDB" id="47276at2759"/>
<dbReference type="Gene3D" id="2.130.10.10">
    <property type="entry name" value="YVTN repeat-like/Quinoprotein amine dehydrogenase"/>
    <property type="match status" value="3"/>
</dbReference>
<dbReference type="EMBL" id="MPUH01000008">
    <property type="protein sequence ID" value="OMJ95763.1"/>
    <property type="molecule type" value="Genomic_DNA"/>
</dbReference>